<dbReference type="Gene3D" id="3.80.10.10">
    <property type="entry name" value="Ribonuclease Inhibitor"/>
    <property type="match status" value="1"/>
</dbReference>
<dbReference type="AlphaFoldDB" id="A0A1X2HB41"/>
<feature type="domain" description="F-box" evidence="2">
    <location>
        <begin position="96"/>
        <end position="136"/>
    </location>
</feature>
<dbReference type="OrthoDB" id="10257471at2759"/>
<dbReference type="EMBL" id="MCGN01000006">
    <property type="protein sequence ID" value="ORY95850.1"/>
    <property type="molecule type" value="Genomic_DNA"/>
</dbReference>
<dbReference type="SUPFAM" id="SSF52047">
    <property type="entry name" value="RNI-like"/>
    <property type="match status" value="1"/>
</dbReference>
<dbReference type="InParanoid" id="A0A1X2HB41"/>
<name>A0A1X2HB41_SYNRA</name>
<evidence type="ECO:0000313" key="4">
    <source>
        <dbReference type="Proteomes" id="UP000242180"/>
    </source>
</evidence>
<sequence>MSRRPLGSIDSNQAKRPTFTKQKDKQPWSLFERSSSTHHSSIMNRPLSRKKSSNKSKQDSKRRKSEFTVKADDLPASEQTSVDLPVVNAPIGVLHDDIIYLILSYCADIMTLNAVSGVCKRWRSIATDPWMWRSLDTNWDAFANHMERLTSYESIPSMDITNRRLDVNRTCWRRLGHIRSLYLNDPSNAIGGTLVRLGRQSSPFSQLRKLQLDGLYFVSILNLISWTSQLQELDCRDIRTTPPHSFCLSFFSTHKLKHLKKLRLQLQVPNCHIASLVGGGLLPESLTSLAIHNLYDPEEQSVLSGLEGNVSLQEWNSANTMLIDKYRPFRKLSRLTSLALCSCKSYTAQLIRQCFIPCSAHLRTLSLSEWDGGLEPPALLEEGGRRHGWEEDALYATDLSAENALADWLASMHEIRAIELTRFRCGQGLLQGLGRLERTYTVTMEGKEVKLADMQGIWLNDTRIAFSR</sequence>
<dbReference type="PANTHER" id="PTHR38926">
    <property type="entry name" value="F-BOX DOMAIN CONTAINING PROTEIN, EXPRESSED"/>
    <property type="match status" value="1"/>
</dbReference>
<evidence type="ECO:0000256" key="1">
    <source>
        <dbReference type="SAM" id="MobiDB-lite"/>
    </source>
</evidence>
<dbReference type="SUPFAM" id="SSF81383">
    <property type="entry name" value="F-box domain"/>
    <property type="match status" value="1"/>
</dbReference>
<dbReference type="PANTHER" id="PTHR38926:SF72">
    <property type="entry name" value="IM:7136021-RELATED"/>
    <property type="match status" value="1"/>
</dbReference>
<dbReference type="Gene3D" id="1.20.1280.50">
    <property type="match status" value="1"/>
</dbReference>
<dbReference type="Proteomes" id="UP000242180">
    <property type="component" value="Unassembled WGS sequence"/>
</dbReference>
<dbReference type="InterPro" id="IPR032675">
    <property type="entry name" value="LRR_dom_sf"/>
</dbReference>
<dbReference type="InterPro" id="IPR036047">
    <property type="entry name" value="F-box-like_dom_sf"/>
</dbReference>
<feature type="compositionally biased region" description="Polar residues" evidence="1">
    <location>
        <begin position="32"/>
        <end position="43"/>
    </location>
</feature>
<dbReference type="OMA" id="WPGAGKR"/>
<accession>A0A1X2HB41</accession>
<protein>
    <recommendedName>
        <fullName evidence="2">F-box domain-containing protein</fullName>
    </recommendedName>
</protein>
<keyword evidence="4" id="KW-1185">Reference proteome</keyword>
<evidence type="ECO:0000259" key="2">
    <source>
        <dbReference type="Pfam" id="PF12937"/>
    </source>
</evidence>
<evidence type="ECO:0000313" key="3">
    <source>
        <dbReference type="EMBL" id="ORY95850.1"/>
    </source>
</evidence>
<comment type="caution">
    <text evidence="3">The sequence shown here is derived from an EMBL/GenBank/DDBJ whole genome shotgun (WGS) entry which is preliminary data.</text>
</comment>
<organism evidence="3 4">
    <name type="scientific">Syncephalastrum racemosum</name>
    <name type="common">Filamentous fungus</name>
    <dbReference type="NCBI Taxonomy" id="13706"/>
    <lineage>
        <taxon>Eukaryota</taxon>
        <taxon>Fungi</taxon>
        <taxon>Fungi incertae sedis</taxon>
        <taxon>Mucoromycota</taxon>
        <taxon>Mucoromycotina</taxon>
        <taxon>Mucoromycetes</taxon>
        <taxon>Mucorales</taxon>
        <taxon>Syncephalastraceae</taxon>
        <taxon>Syncephalastrum</taxon>
    </lineage>
</organism>
<dbReference type="InterPro" id="IPR001810">
    <property type="entry name" value="F-box_dom"/>
</dbReference>
<gene>
    <name evidence="3" type="ORF">BCR43DRAFT_525506</name>
</gene>
<feature type="region of interest" description="Disordered" evidence="1">
    <location>
        <begin position="1"/>
        <end position="72"/>
    </location>
</feature>
<dbReference type="Pfam" id="PF12937">
    <property type="entry name" value="F-box-like"/>
    <property type="match status" value="1"/>
</dbReference>
<proteinExistence type="predicted"/>
<reference evidence="3 4" key="1">
    <citation type="submission" date="2016-07" db="EMBL/GenBank/DDBJ databases">
        <title>Pervasive Adenine N6-methylation of Active Genes in Fungi.</title>
        <authorList>
            <consortium name="DOE Joint Genome Institute"/>
            <person name="Mondo S.J."/>
            <person name="Dannebaum R.O."/>
            <person name="Kuo R.C."/>
            <person name="Labutti K."/>
            <person name="Haridas S."/>
            <person name="Kuo A."/>
            <person name="Salamov A."/>
            <person name="Ahrendt S.R."/>
            <person name="Lipzen A."/>
            <person name="Sullivan W."/>
            <person name="Andreopoulos W.B."/>
            <person name="Clum A."/>
            <person name="Lindquist E."/>
            <person name="Daum C."/>
            <person name="Ramamoorthy G.K."/>
            <person name="Gryganskyi A."/>
            <person name="Culley D."/>
            <person name="Magnuson J.K."/>
            <person name="James T.Y."/>
            <person name="O'Malley M.A."/>
            <person name="Stajich J.E."/>
            <person name="Spatafora J.W."/>
            <person name="Visel A."/>
            <person name="Grigoriev I.V."/>
        </authorList>
    </citation>
    <scope>NUCLEOTIDE SEQUENCE [LARGE SCALE GENOMIC DNA]</scope>
    <source>
        <strain evidence="3 4">NRRL 2496</strain>
    </source>
</reference>
<feature type="compositionally biased region" description="Basic residues" evidence="1">
    <location>
        <begin position="47"/>
        <end position="64"/>
    </location>
</feature>